<comment type="caution">
    <text evidence="2">The sequence shown here is derived from an EMBL/GenBank/DDBJ whole genome shotgun (WGS) entry which is preliminary data.</text>
</comment>
<accession>A0A8T2P8J6</accession>
<protein>
    <submittedName>
        <fullName evidence="2">Uncharacterized protein</fullName>
    </submittedName>
</protein>
<dbReference type="Proteomes" id="UP000824540">
    <property type="component" value="Unassembled WGS sequence"/>
</dbReference>
<sequence length="150" mass="16570">MEQKEVSNGPASNAESCMSPGPVLKMERPTVSASRMYSMSSLLVSCGMPVISIMEKRMISRLKTVLVLCPPVRPTCRMSMSCRRSSPSLNIIPMVSLDSVSMKSKPINDVNGAHWWKGLGIPAAKEERVERRESCLPPEPRLAGLDRREP</sequence>
<evidence type="ECO:0000313" key="3">
    <source>
        <dbReference type="Proteomes" id="UP000824540"/>
    </source>
</evidence>
<feature type="region of interest" description="Disordered" evidence="1">
    <location>
        <begin position="1"/>
        <end position="23"/>
    </location>
</feature>
<reference evidence="2" key="1">
    <citation type="thesis" date="2021" institute="BYU ScholarsArchive" country="Provo, UT, USA">
        <title>Applications of and Algorithms for Genome Assembly and Genomic Analyses with an Emphasis on Marine Teleosts.</title>
        <authorList>
            <person name="Pickett B.D."/>
        </authorList>
    </citation>
    <scope>NUCLEOTIDE SEQUENCE</scope>
    <source>
        <strain evidence="2">HI-2016</strain>
    </source>
</reference>
<organism evidence="2 3">
    <name type="scientific">Albula glossodonta</name>
    <name type="common">roundjaw bonefish</name>
    <dbReference type="NCBI Taxonomy" id="121402"/>
    <lineage>
        <taxon>Eukaryota</taxon>
        <taxon>Metazoa</taxon>
        <taxon>Chordata</taxon>
        <taxon>Craniata</taxon>
        <taxon>Vertebrata</taxon>
        <taxon>Euteleostomi</taxon>
        <taxon>Actinopterygii</taxon>
        <taxon>Neopterygii</taxon>
        <taxon>Teleostei</taxon>
        <taxon>Albuliformes</taxon>
        <taxon>Albulidae</taxon>
        <taxon>Albula</taxon>
    </lineage>
</organism>
<keyword evidence="3" id="KW-1185">Reference proteome</keyword>
<proteinExistence type="predicted"/>
<evidence type="ECO:0000256" key="1">
    <source>
        <dbReference type="SAM" id="MobiDB-lite"/>
    </source>
</evidence>
<gene>
    <name evidence="2" type="ORF">JZ751_009024</name>
</gene>
<name>A0A8T2P8J6_9TELE</name>
<dbReference type="AlphaFoldDB" id="A0A8T2P8J6"/>
<feature type="region of interest" description="Disordered" evidence="1">
    <location>
        <begin position="126"/>
        <end position="150"/>
    </location>
</feature>
<evidence type="ECO:0000313" key="2">
    <source>
        <dbReference type="EMBL" id="KAG9345868.1"/>
    </source>
</evidence>
<dbReference type="EMBL" id="JAFBMS010000017">
    <property type="protein sequence ID" value="KAG9345868.1"/>
    <property type="molecule type" value="Genomic_DNA"/>
</dbReference>